<evidence type="ECO:0000313" key="1">
    <source>
        <dbReference type="EMBL" id="JAD52108.1"/>
    </source>
</evidence>
<proteinExistence type="predicted"/>
<organism evidence="1">
    <name type="scientific">Arundo donax</name>
    <name type="common">Giant reed</name>
    <name type="synonym">Donax arundinaceus</name>
    <dbReference type="NCBI Taxonomy" id="35708"/>
    <lineage>
        <taxon>Eukaryota</taxon>
        <taxon>Viridiplantae</taxon>
        <taxon>Streptophyta</taxon>
        <taxon>Embryophyta</taxon>
        <taxon>Tracheophyta</taxon>
        <taxon>Spermatophyta</taxon>
        <taxon>Magnoliopsida</taxon>
        <taxon>Liliopsida</taxon>
        <taxon>Poales</taxon>
        <taxon>Poaceae</taxon>
        <taxon>PACMAD clade</taxon>
        <taxon>Arundinoideae</taxon>
        <taxon>Arundineae</taxon>
        <taxon>Arundo</taxon>
    </lineage>
</organism>
<accession>A0A0A9AQI6</accession>
<sequence length="46" mass="5185">MRMLPRGTAASAHTRWIGSPAFLSQTSLLMAHWREQGQRFMADGKP</sequence>
<reference evidence="1" key="2">
    <citation type="journal article" date="2015" name="Data Brief">
        <title>Shoot transcriptome of the giant reed, Arundo donax.</title>
        <authorList>
            <person name="Barrero R.A."/>
            <person name="Guerrero F.D."/>
            <person name="Moolhuijzen P."/>
            <person name="Goolsby J.A."/>
            <person name="Tidwell J."/>
            <person name="Bellgard S.E."/>
            <person name="Bellgard M.I."/>
        </authorList>
    </citation>
    <scope>NUCLEOTIDE SEQUENCE</scope>
    <source>
        <tissue evidence="1">Shoot tissue taken approximately 20 cm above the soil surface</tissue>
    </source>
</reference>
<reference evidence="1" key="1">
    <citation type="submission" date="2014-09" db="EMBL/GenBank/DDBJ databases">
        <authorList>
            <person name="Magalhaes I.L.F."/>
            <person name="Oliveira U."/>
            <person name="Santos F.R."/>
            <person name="Vidigal T.H.D.A."/>
            <person name="Brescovit A.D."/>
            <person name="Santos A.J."/>
        </authorList>
    </citation>
    <scope>NUCLEOTIDE SEQUENCE</scope>
    <source>
        <tissue evidence="1">Shoot tissue taken approximately 20 cm above the soil surface</tissue>
    </source>
</reference>
<dbReference type="AlphaFoldDB" id="A0A0A9AQI6"/>
<name>A0A0A9AQI6_ARUDO</name>
<dbReference type="EMBL" id="GBRH01245787">
    <property type="protein sequence ID" value="JAD52108.1"/>
    <property type="molecule type" value="Transcribed_RNA"/>
</dbReference>
<protein>
    <submittedName>
        <fullName evidence="1">Uncharacterized protein</fullName>
    </submittedName>
</protein>